<proteinExistence type="predicted"/>
<dbReference type="OrthoDB" id="9789030at2"/>
<organism evidence="2 3">
    <name type="scientific">Desulfofervidus auxilii</name>
    <dbReference type="NCBI Taxonomy" id="1621989"/>
    <lineage>
        <taxon>Bacteria</taxon>
        <taxon>Pseudomonadati</taxon>
        <taxon>Thermodesulfobacteriota</taxon>
        <taxon>Candidatus Desulfofervidia</taxon>
        <taxon>Candidatus Desulfofervidales</taxon>
        <taxon>Candidatus Desulfofervidaceae</taxon>
        <taxon>Candidatus Desulfofervidus</taxon>
    </lineage>
</organism>
<accession>A0A7U4TJ91</accession>
<feature type="domain" description="4Fe-4S ferredoxin-type" evidence="1">
    <location>
        <begin position="2"/>
        <end position="31"/>
    </location>
</feature>
<reference evidence="2 3" key="1">
    <citation type="submission" date="2015-10" db="EMBL/GenBank/DDBJ databases">
        <title>Candidatus Desulfofervidus auxilii, a hydrogenotrophic sulfate-reducing bacterium involved in the thermophilic anaerobic oxidation of methane.</title>
        <authorList>
            <person name="Krukenberg V."/>
            <person name="Richter M."/>
            <person name="Wegener G."/>
        </authorList>
    </citation>
    <scope>NUCLEOTIDE SEQUENCE [LARGE SCALE GENOMIC DNA]</scope>
    <source>
        <strain evidence="2 3">HS1</strain>
    </source>
</reference>
<dbReference type="AlphaFoldDB" id="A0A7U4TJ91"/>
<dbReference type="Pfam" id="PF12797">
    <property type="entry name" value="Fer4_2"/>
    <property type="match status" value="1"/>
</dbReference>
<protein>
    <submittedName>
        <fullName evidence="2">4Fe-4S ferredoxin, iron-sulfur binding protein</fullName>
    </submittedName>
</protein>
<gene>
    <name evidence="2" type="ORF">HS1_002483</name>
</gene>
<dbReference type="InterPro" id="IPR017896">
    <property type="entry name" value="4Fe4S_Fe-S-bd"/>
</dbReference>
<evidence type="ECO:0000313" key="2">
    <source>
        <dbReference type="EMBL" id="AMM42265.1"/>
    </source>
</evidence>
<dbReference type="KEGG" id="daw:HS1_002483"/>
<keyword evidence="3" id="KW-1185">Reference proteome</keyword>
<dbReference type="Proteomes" id="UP000070560">
    <property type="component" value="Chromosome"/>
</dbReference>
<dbReference type="PROSITE" id="PS51379">
    <property type="entry name" value="4FE4S_FER_2"/>
    <property type="match status" value="1"/>
</dbReference>
<sequence length="126" mass="14142">MQRIKIDPNKCTGCRQCELACSLKHKENTVNPRRARIRVFKVNGYFIPVIAGQYTDAACNTKCVVDTQWGLIDLCVICRASCPQKPVFYEPDTGFHLKCDFCGTPPNPTCVKTCNSGALELIEWPE</sequence>
<evidence type="ECO:0000313" key="3">
    <source>
        <dbReference type="Proteomes" id="UP000070560"/>
    </source>
</evidence>
<name>A0A7U4TJ91_DESA2</name>
<dbReference type="SUPFAM" id="SSF54862">
    <property type="entry name" value="4Fe-4S ferredoxins"/>
    <property type="match status" value="1"/>
</dbReference>
<evidence type="ECO:0000259" key="1">
    <source>
        <dbReference type="PROSITE" id="PS51379"/>
    </source>
</evidence>
<dbReference type="EMBL" id="CP013015">
    <property type="protein sequence ID" value="AMM42265.1"/>
    <property type="molecule type" value="Genomic_DNA"/>
</dbReference>
<dbReference type="Gene3D" id="3.30.70.20">
    <property type="match status" value="2"/>
</dbReference>
<dbReference type="RefSeq" id="WP_066066181.1">
    <property type="nucleotide sequence ID" value="NZ_CP013015.1"/>
</dbReference>